<reference evidence="1" key="1">
    <citation type="submission" date="2014-11" db="EMBL/GenBank/DDBJ databases">
        <authorList>
            <person name="Amaro Gonzalez C."/>
        </authorList>
    </citation>
    <scope>NUCLEOTIDE SEQUENCE</scope>
</reference>
<evidence type="ECO:0000313" key="1">
    <source>
        <dbReference type="EMBL" id="JAH47204.1"/>
    </source>
</evidence>
<sequence length="36" mass="4222">MTSQDVHLSSLFKQPKCRNWISVQCSLLFLTQLQQL</sequence>
<protein>
    <submittedName>
        <fullName evidence="1">Uncharacterized protein</fullName>
    </submittedName>
</protein>
<name>A0A0E9T0Q3_ANGAN</name>
<dbReference type="EMBL" id="GBXM01061373">
    <property type="protein sequence ID" value="JAH47204.1"/>
    <property type="molecule type" value="Transcribed_RNA"/>
</dbReference>
<dbReference type="AlphaFoldDB" id="A0A0E9T0Q3"/>
<organism evidence="1">
    <name type="scientific">Anguilla anguilla</name>
    <name type="common">European freshwater eel</name>
    <name type="synonym">Muraena anguilla</name>
    <dbReference type="NCBI Taxonomy" id="7936"/>
    <lineage>
        <taxon>Eukaryota</taxon>
        <taxon>Metazoa</taxon>
        <taxon>Chordata</taxon>
        <taxon>Craniata</taxon>
        <taxon>Vertebrata</taxon>
        <taxon>Euteleostomi</taxon>
        <taxon>Actinopterygii</taxon>
        <taxon>Neopterygii</taxon>
        <taxon>Teleostei</taxon>
        <taxon>Anguilliformes</taxon>
        <taxon>Anguillidae</taxon>
        <taxon>Anguilla</taxon>
    </lineage>
</organism>
<reference evidence="1" key="2">
    <citation type="journal article" date="2015" name="Fish Shellfish Immunol.">
        <title>Early steps in the European eel (Anguilla anguilla)-Vibrio vulnificus interaction in the gills: Role of the RtxA13 toxin.</title>
        <authorList>
            <person name="Callol A."/>
            <person name="Pajuelo D."/>
            <person name="Ebbesson L."/>
            <person name="Teles M."/>
            <person name="MacKenzie S."/>
            <person name="Amaro C."/>
        </authorList>
    </citation>
    <scope>NUCLEOTIDE SEQUENCE</scope>
</reference>
<accession>A0A0E9T0Q3</accession>
<proteinExistence type="predicted"/>